<feature type="domain" description="CHAT" evidence="1">
    <location>
        <begin position="634"/>
        <end position="932"/>
    </location>
</feature>
<sequence length="933" mass="102600">MLVPCVALGWPNAILLHSLQSGDIAAISEAIQLHQKAVSLTPHGHPSLPAHLNGLGLTLRARYAAVGDLSDLSEMISAFQKAVSLSPPNHKDLSGWLKNLGTAFSDRFELTKNAEDISGSISAHQKAVSLFPHGHPDLPRQLASLGSSFLSRFTSTGDPHDIAEAINMGRTAVKLAPEDSSDFQSNLQAFATSLIVLSKSSGYLDDVTEAIEIQRKLIKVTPEASAALPDRLARLGDSICGRFEITNDSKELDEAIACIRRAVNLTPESHRTFCGRLHNLAMSLLLRFQVHRELQDLREAIEGFKHVVKLMPEGYSQLSRAHGNLGIALQMRYGLRHDPADIDASIAHYKLAASCEVGDLTLRLSAARSWGSLSNAHTSSFVEAIIAFDLAIDIVTLMAGLDKAVQHRHALLKGVSGVPLEAAAIACQRDCLSKAVEWLEHGRCLVWSQLHDLRTPLGELYVYNSALAQAIADASKELENAASSPPRLGSTVPISDKMEVEKEGRARLQLSKKRDDLLKAARAIQGFENFLQPLPFADLLEQLPTSGPVVIINVERKRCDAIAMLSGSEEPLHIHLPNFSKEKAERYCKQLRQRLAQRGLRSRDEEEEVGCGWRVVGPYRREKLGGKSIVHIVLHSLWTEVVKPILEALAFPRVGKLSERILPRIWWCPTGALSFLPLHAAGRYDDSDSDSILDYAVSSYTPTISSLTERVKMPHLVNPEVAGLFLTSQPNARGLPSIPGTIREVNEVHARASEKGIRVSKVEGNALSVSDCLKHMEEFSCIHLACHASQYTEEPIRSQFRFHTGSLELDTVMRRNLKNADLAFLSACETSTGEDQLSEEAVHLAAGMLAAGYRRVVATMWAIGDRHAPDLANDFYQYLWDHQEDATGTCFDGSLSAHALHHATQRLRDRLDDAGLDKEKALLAWVPYVHYGF</sequence>
<dbReference type="EMBL" id="QPFP01000288">
    <property type="protein sequence ID" value="TEB18102.1"/>
    <property type="molecule type" value="Genomic_DNA"/>
</dbReference>
<dbReference type="InterPro" id="IPR011990">
    <property type="entry name" value="TPR-like_helical_dom_sf"/>
</dbReference>
<name>A0A4Y7S9G0_COPMI</name>
<dbReference type="Gene3D" id="1.25.40.10">
    <property type="entry name" value="Tetratricopeptide repeat domain"/>
    <property type="match status" value="2"/>
</dbReference>
<dbReference type="OrthoDB" id="9991317at2759"/>
<reference evidence="2 3" key="1">
    <citation type="journal article" date="2019" name="Nat. Ecol. Evol.">
        <title>Megaphylogeny resolves global patterns of mushroom evolution.</title>
        <authorList>
            <person name="Varga T."/>
            <person name="Krizsan K."/>
            <person name="Foldi C."/>
            <person name="Dima B."/>
            <person name="Sanchez-Garcia M."/>
            <person name="Sanchez-Ramirez S."/>
            <person name="Szollosi G.J."/>
            <person name="Szarkandi J.G."/>
            <person name="Papp V."/>
            <person name="Albert L."/>
            <person name="Andreopoulos W."/>
            <person name="Angelini C."/>
            <person name="Antonin V."/>
            <person name="Barry K.W."/>
            <person name="Bougher N.L."/>
            <person name="Buchanan P."/>
            <person name="Buyck B."/>
            <person name="Bense V."/>
            <person name="Catcheside P."/>
            <person name="Chovatia M."/>
            <person name="Cooper J."/>
            <person name="Damon W."/>
            <person name="Desjardin D."/>
            <person name="Finy P."/>
            <person name="Geml J."/>
            <person name="Haridas S."/>
            <person name="Hughes K."/>
            <person name="Justo A."/>
            <person name="Karasinski D."/>
            <person name="Kautmanova I."/>
            <person name="Kiss B."/>
            <person name="Kocsube S."/>
            <person name="Kotiranta H."/>
            <person name="LaButti K.M."/>
            <person name="Lechner B.E."/>
            <person name="Liimatainen K."/>
            <person name="Lipzen A."/>
            <person name="Lukacs Z."/>
            <person name="Mihaltcheva S."/>
            <person name="Morgado L.N."/>
            <person name="Niskanen T."/>
            <person name="Noordeloos M.E."/>
            <person name="Ohm R.A."/>
            <person name="Ortiz-Santana B."/>
            <person name="Ovrebo C."/>
            <person name="Racz N."/>
            <person name="Riley R."/>
            <person name="Savchenko A."/>
            <person name="Shiryaev A."/>
            <person name="Soop K."/>
            <person name="Spirin V."/>
            <person name="Szebenyi C."/>
            <person name="Tomsovsky M."/>
            <person name="Tulloss R.E."/>
            <person name="Uehling J."/>
            <person name="Grigoriev I.V."/>
            <person name="Vagvolgyi C."/>
            <person name="Papp T."/>
            <person name="Martin F.M."/>
            <person name="Miettinen O."/>
            <person name="Hibbett D.S."/>
            <person name="Nagy L.G."/>
        </authorList>
    </citation>
    <scope>NUCLEOTIDE SEQUENCE [LARGE SCALE GENOMIC DNA]</scope>
    <source>
        <strain evidence="2 3">FP101781</strain>
    </source>
</reference>
<dbReference type="InterPro" id="IPR024983">
    <property type="entry name" value="CHAT_dom"/>
</dbReference>
<dbReference type="Proteomes" id="UP000298030">
    <property type="component" value="Unassembled WGS sequence"/>
</dbReference>
<gene>
    <name evidence="2" type="ORF">FA13DRAFT_1804114</name>
</gene>
<dbReference type="Pfam" id="PF12770">
    <property type="entry name" value="CHAT"/>
    <property type="match status" value="1"/>
</dbReference>
<evidence type="ECO:0000313" key="3">
    <source>
        <dbReference type="Proteomes" id="UP000298030"/>
    </source>
</evidence>
<proteinExistence type="predicted"/>
<dbReference type="STRING" id="71717.A0A4Y7S9G0"/>
<dbReference type="SUPFAM" id="SSF48452">
    <property type="entry name" value="TPR-like"/>
    <property type="match status" value="1"/>
</dbReference>
<organism evidence="2 3">
    <name type="scientific">Coprinellus micaceus</name>
    <name type="common">Glistening ink-cap mushroom</name>
    <name type="synonym">Coprinus micaceus</name>
    <dbReference type="NCBI Taxonomy" id="71717"/>
    <lineage>
        <taxon>Eukaryota</taxon>
        <taxon>Fungi</taxon>
        <taxon>Dikarya</taxon>
        <taxon>Basidiomycota</taxon>
        <taxon>Agaricomycotina</taxon>
        <taxon>Agaricomycetes</taxon>
        <taxon>Agaricomycetidae</taxon>
        <taxon>Agaricales</taxon>
        <taxon>Agaricineae</taxon>
        <taxon>Psathyrellaceae</taxon>
        <taxon>Coprinellus</taxon>
    </lineage>
</organism>
<evidence type="ECO:0000259" key="1">
    <source>
        <dbReference type="Pfam" id="PF12770"/>
    </source>
</evidence>
<accession>A0A4Y7S9G0</accession>
<keyword evidence="3" id="KW-1185">Reference proteome</keyword>
<comment type="caution">
    <text evidence="2">The sequence shown here is derived from an EMBL/GenBank/DDBJ whole genome shotgun (WGS) entry which is preliminary data.</text>
</comment>
<dbReference type="AlphaFoldDB" id="A0A4Y7S9G0"/>
<protein>
    <recommendedName>
        <fullName evidence="1">CHAT domain-containing protein</fullName>
    </recommendedName>
</protein>
<evidence type="ECO:0000313" key="2">
    <source>
        <dbReference type="EMBL" id="TEB18102.1"/>
    </source>
</evidence>